<proteinExistence type="predicted"/>
<dbReference type="Proteomes" id="UP000663829">
    <property type="component" value="Unassembled WGS sequence"/>
</dbReference>
<sequence>MSRIIGLMSGSSLDGLDIVDVEFVEKNNNWTFVIHHALTIPYTDEWYEKLSNAMNLDTRSYLLLTTSYGSYIGDCINEFIKQFSINKSDIDLICSHGHTVYHEPSNRMTSQIGDGASIVARTNLRVVNDLRSMDVALGGQGAPIVPIGEKYLFSNYRLLLNIGGITNISVQNKDGKYIAFDICPANRILNKLAKNQDETYKYDDRGKLASSGVINQNLLNDLNQLDYYKKSYPKSLSNSFGLDTVYPIIENYAQMKTNDKLATYNEHIVVQIINAIQMVYENENENFNNCKLLITGGGGHNDFLIERLIEELKRSFMIQVYLPEANVIDYKEALIMAFIGLLRLQNKPNILASVTGAEHDSVGGSLWSV</sequence>
<dbReference type="EMBL" id="CAJNOK010000550">
    <property type="protein sequence ID" value="CAF0760817.1"/>
    <property type="molecule type" value="Genomic_DNA"/>
</dbReference>
<evidence type="ECO:0008006" key="6">
    <source>
        <dbReference type="Google" id="ProtNLM"/>
    </source>
</evidence>
<dbReference type="InterPro" id="IPR005338">
    <property type="entry name" value="Anhydro_N_Ac-Mur_kinase"/>
</dbReference>
<dbReference type="Proteomes" id="UP000681722">
    <property type="component" value="Unassembled WGS sequence"/>
</dbReference>
<gene>
    <name evidence="2" type="ORF">GPM918_LOCUS1665</name>
    <name evidence="1" type="ORF">OVA965_LOCUS2540</name>
    <name evidence="4" type="ORF">SRO942_LOCUS1665</name>
    <name evidence="3" type="ORF">TMI583_LOCUS2540</name>
</gene>
<dbReference type="GO" id="GO:0016773">
    <property type="term" value="F:phosphotransferase activity, alcohol group as acceptor"/>
    <property type="evidence" value="ECO:0007669"/>
    <property type="project" value="InterPro"/>
</dbReference>
<dbReference type="AlphaFoldDB" id="A0A813QF98"/>
<dbReference type="Proteomes" id="UP000682733">
    <property type="component" value="Unassembled WGS sequence"/>
</dbReference>
<dbReference type="EMBL" id="CAJOBC010000163">
    <property type="protein sequence ID" value="CAF3547644.1"/>
    <property type="molecule type" value="Genomic_DNA"/>
</dbReference>
<dbReference type="InterPro" id="IPR043129">
    <property type="entry name" value="ATPase_NBD"/>
</dbReference>
<dbReference type="GO" id="GO:0005524">
    <property type="term" value="F:ATP binding"/>
    <property type="evidence" value="ECO:0007669"/>
    <property type="project" value="InterPro"/>
</dbReference>
<dbReference type="EMBL" id="CAJNOQ010000163">
    <property type="protein sequence ID" value="CAF0766234.1"/>
    <property type="molecule type" value="Genomic_DNA"/>
</dbReference>
<reference evidence="2" key="1">
    <citation type="submission" date="2021-02" db="EMBL/GenBank/DDBJ databases">
        <authorList>
            <person name="Nowell W R."/>
        </authorList>
    </citation>
    <scope>NUCLEOTIDE SEQUENCE</scope>
</reference>
<dbReference type="GO" id="GO:0009254">
    <property type="term" value="P:peptidoglycan turnover"/>
    <property type="evidence" value="ECO:0007669"/>
    <property type="project" value="InterPro"/>
</dbReference>
<dbReference type="PANTHER" id="PTHR30605:SF0">
    <property type="entry name" value="ANHYDRO-N-ACETYLMURAMIC ACID KINASE"/>
    <property type="match status" value="1"/>
</dbReference>
<dbReference type="Gene3D" id="3.30.420.40">
    <property type="match status" value="2"/>
</dbReference>
<dbReference type="Proteomes" id="UP000677228">
    <property type="component" value="Unassembled WGS sequence"/>
</dbReference>
<dbReference type="GO" id="GO:0006040">
    <property type="term" value="P:amino sugar metabolic process"/>
    <property type="evidence" value="ECO:0007669"/>
    <property type="project" value="InterPro"/>
</dbReference>
<dbReference type="OrthoDB" id="5427593at2759"/>
<dbReference type="Pfam" id="PF03702">
    <property type="entry name" value="AnmK"/>
    <property type="match status" value="1"/>
</dbReference>
<accession>A0A813QF98</accession>
<dbReference type="SUPFAM" id="SSF53067">
    <property type="entry name" value="Actin-like ATPase domain"/>
    <property type="match status" value="1"/>
</dbReference>
<keyword evidence="5" id="KW-1185">Reference proteome</keyword>
<dbReference type="NCBIfam" id="NF007144">
    <property type="entry name" value="PRK09585.2-3"/>
    <property type="match status" value="1"/>
</dbReference>
<dbReference type="PANTHER" id="PTHR30605">
    <property type="entry name" value="ANHYDRO-N-ACETYLMURAMIC ACID KINASE"/>
    <property type="match status" value="1"/>
</dbReference>
<evidence type="ECO:0000313" key="3">
    <source>
        <dbReference type="EMBL" id="CAF3540576.1"/>
    </source>
</evidence>
<organism evidence="2 5">
    <name type="scientific">Didymodactylos carnosus</name>
    <dbReference type="NCBI Taxonomy" id="1234261"/>
    <lineage>
        <taxon>Eukaryota</taxon>
        <taxon>Metazoa</taxon>
        <taxon>Spiralia</taxon>
        <taxon>Gnathifera</taxon>
        <taxon>Rotifera</taxon>
        <taxon>Eurotatoria</taxon>
        <taxon>Bdelloidea</taxon>
        <taxon>Philodinida</taxon>
        <taxon>Philodinidae</taxon>
        <taxon>Didymodactylos</taxon>
    </lineage>
</organism>
<evidence type="ECO:0000313" key="4">
    <source>
        <dbReference type="EMBL" id="CAF3547644.1"/>
    </source>
</evidence>
<comment type="caution">
    <text evidence="2">The sequence shown here is derived from an EMBL/GenBank/DDBJ whole genome shotgun (WGS) entry which is preliminary data.</text>
</comment>
<name>A0A813QF98_9BILA</name>
<evidence type="ECO:0000313" key="1">
    <source>
        <dbReference type="EMBL" id="CAF0760817.1"/>
    </source>
</evidence>
<evidence type="ECO:0000313" key="2">
    <source>
        <dbReference type="EMBL" id="CAF0766234.1"/>
    </source>
</evidence>
<evidence type="ECO:0000313" key="5">
    <source>
        <dbReference type="Proteomes" id="UP000663829"/>
    </source>
</evidence>
<protein>
    <recommendedName>
        <fullName evidence="6">Anhydro-N-acetylmuramic acid kinase</fullName>
    </recommendedName>
</protein>
<dbReference type="EMBL" id="CAJOBA010000550">
    <property type="protein sequence ID" value="CAF3540576.1"/>
    <property type="molecule type" value="Genomic_DNA"/>
</dbReference>